<dbReference type="RefSeq" id="WP_205101353.1">
    <property type="nucleotide sequence ID" value="NZ_JACJJC010000001.1"/>
</dbReference>
<dbReference type="Gene3D" id="3.40.50.720">
    <property type="entry name" value="NAD(P)-binding Rossmann-like Domain"/>
    <property type="match status" value="1"/>
</dbReference>
<name>A0ABS2DP90_9BURK</name>
<dbReference type="EC" id="1.1.1.133" evidence="3 6"/>
<gene>
    <name evidence="8" type="ORF">H6A60_00315</name>
</gene>
<evidence type="ECO:0000256" key="2">
    <source>
        <dbReference type="ARBA" id="ARBA00010944"/>
    </source>
</evidence>
<evidence type="ECO:0000313" key="9">
    <source>
        <dbReference type="Proteomes" id="UP000715095"/>
    </source>
</evidence>
<evidence type="ECO:0000256" key="4">
    <source>
        <dbReference type="ARBA" id="ARBA00017099"/>
    </source>
</evidence>
<reference evidence="8 9" key="1">
    <citation type="journal article" date="2021" name="Sci. Rep.">
        <title>The distribution of antibiotic resistance genes in chicken gut microbiota commensals.</title>
        <authorList>
            <person name="Juricova H."/>
            <person name="Matiasovicova J."/>
            <person name="Kubasova T."/>
            <person name="Cejkova D."/>
            <person name="Rychlik I."/>
        </authorList>
    </citation>
    <scope>NUCLEOTIDE SEQUENCE [LARGE SCALE GENOMIC DNA]</scope>
    <source>
        <strain evidence="8 9">An829</strain>
    </source>
</reference>
<comment type="function">
    <text evidence="6">Catalyzes the reduction of dTDP-6-deoxy-L-lyxo-4-hexulose to yield dTDP-L-rhamnose.</text>
</comment>
<dbReference type="PANTHER" id="PTHR10491">
    <property type="entry name" value="DTDP-4-DEHYDRORHAMNOSE REDUCTASE"/>
    <property type="match status" value="1"/>
</dbReference>
<dbReference type="SUPFAM" id="SSF51735">
    <property type="entry name" value="NAD(P)-binding Rossmann-fold domains"/>
    <property type="match status" value="1"/>
</dbReference>
<keyword evidence="6" id="KW-0521">NADP</keyword>
<protein>
    <recommendedName>
        <fullName evidence="4 6">dTDP-4-dehydrorhamnose reductase</fullName>
        <ecNumber evidence="3 6">1.1.1.133</ecNumber>
    </recommendedName>
</protein>
<proteinExistence type="inferred from homology"/>
<keyword evidence="9" id="KW-1185">Reference proteome</keyword>
<comment type="similarity">
    <text evidence="2 6">Belongs to the dTDP-4-dehydrorhamnose reductase family.</text>
</comment>
<dbReference type="Pfam" id="PF04321">
    <property type="entry name" value="RmlD_sub_bind"/>
    <property type="match status" value="1"/>
</dbReference>
<keyword evidence="6" id="KW-0560">Oxidoreductase</keyword>
<dbReference type="InterPro" id="IPR005913">
    <property type="entry name" value="dTDP_dehydrorham_reduct"/>
</dbReference>
<comment type="pathway">
    <text evidence="1 6">Carbohydrate biosynthesis; dTDP-L-rhamnose biosynthesis.</text>
</comment>
<evidence type="ECO:0000256" key="3">
    <source>
        <dbReference type="ARBA" id="ARBA00012929"/>
    </source>
</evidence>
<dbReference type="Proteomes" id="UP000715095">
    <property type="component" value="Unassembled WGS sequence"/>
</dbReference>
<dbReference type="InterPro" id="IPR029903">
    <property type="entry name" value="RmlD-like-bd"/>
</dbReference>
<dbReference type="InterPro" id="IPR036291">
    <property type="entry name" value="NAD(P)-bd_dom_sf"/>
</dbReference>
<evidence type="ECO:0000256" key="5">
    <source>
        <dbReference type="ARBA" id="ARBA00048200"/>
    </source>
</evidence>
<evidence type="ECO:0000256" key="1">
    <source>
        <dbReference type="ARBA" id="ARBA00004781"/>
    </source>
</evidence>
<feature type="domain" description="RmlD-like substrate binding" evidence="7">
    <location>
        <begin position="12"/>
        <end position="328"/>
    </location>
</feature>
<comment type="cofactor">
    <cofactor evidence="6">
        <name>Mg(2+)</name>
        <dbReference type="ChEBI" id="CHEBI:18420"/>
    </cofactor>
    <text evidence="6">Binds 1 Mg(2+) ion per monomer.</text>
</comment>
<accession>A0ABS2DP90</accession>
<dbReference type="EMBL" id="JACJJC010000001">
    <property type="protein sequence ID" value="MBM6702957.1"/>
    <property type="molecule type" value="Genomic_DNA"/>
</dbReference>
<comment type="catalytic activity">
    <reaction evidence="5 6">
        <text>dTDP-beta-L-rhamnose + NADP(+) = dTDP-4-dehydro-beta-L-rhamnose + NADPH + H(+)</text>
        <dbReference type="Rhea" id="RHEA:21796"/>
        <dbReference type="ChEBI" id="CHEBI:15378"/>
        <dbReference type="ChEBI" id="CHEBI:57510"/>
        <dbReference type="ChEBI" id="CHEBI:57783"/>
        <dbReference type="ChEBI" id="CHEBI:58349"/>
        <dbReference type="ChEBI" id="CHEBI:62830"/>
        <dbReference type="EC" id="1.1.1.133"/>
    </reaction>
</comment>
<dbReference type="PANTHER" id="PTHR10491:SF4">
    <property type="entry name" value="METHIONINE ADENOSYLTRANSFERASE 2 SUBUNIT BETA"/>
    <property type="match status" value="1"/>
</dbReference>
<organism evidence="8 9">
    <name type="scientific">Sutterella massiliensis</name>
    <dbReference type="NCBI Taxonomy" id="1816689"/>
    <lineage>
        <taxon>Bacteria</taxon>
        <taxon>Pseudomonadati</taxon>
        <taxon>Pseudomonadota</taxon>
        <taxon>Betaproteobacteria</taxon>
        <taxon>Burkholderiales</taxon>
        <taxon>Sutterellaceae</taxon>
        <taxon>Sutterella</taxon>
    </lineage>
</organism>
<evidence type="ECO:0000313" key="8">
    <source>
        <dbReference type="EMBL" id="MBM6702957.1"/>
    </source>
</evidence>
<comment type="caution">
    <text evidence="8">The sequence shown here is derived from an EMBL/GenBank/DDBJ whole genome shotgun (WGS) entry which is preliminary data.</text>
</comment>
<evidence type="ECO:0000259" key="7">
    <source>
        <dbReference type="Pfam" id="PF04321"/>
    </source>
</evidence>
<sequence>MIDANERMSVDVLLTGANGRLGEAVAREFAHTAPTLRVAALGRSLLDAAEQEAVHEAFSRLAPRVVVNAAAFTDVAAAQAAARNSAALDVVMRANARAPEVLAQACAAHGASLIHFSTDYVFSGGGSRMRTEVEKPRPFGVYGRSKRAGEAALEHVGRQNPTFRYLIFRLSWLHGAPGDFVSKVLDAALAGRLSRMRNDQWGRPTSYESAAKLAVQTTQRELMNEGAQNSLHVTIPRGIYHFAEPGPVVNRLRLAKLILGMGAVKLAERGCLFESEMLRRAGESLQGCRMHDRARPANCRLNCGKLSGLMAIDCFSWNYYVDKSVENFLQSRLLGMEEASDTCLDKEN</sequence>
<dbReference type="Gene3D" id="3.90.25.10">
    <property type="entry name" value="UDP-galactose 4-epimerase, domain 1"/>
    <property type="match status" value="1"/>
</dbReference>
<evidence type="ECO:0000256" key="6">
    <source>
        <dbReference type="RuleBase" id="RU364082"/>
    </source>
</evidence>